<protein>
    <submittedName>
        <fullName evidence="2">Uncharacterized protein</fullName>
    </submittedName>
</protein>
<reference evidence="3" key="1">
    <citation type="submission" date="2007-12" db="EMBL/GenBank/DDBJ databases">
        <title>Annotation of Entamoeba dispar SAW760.</title>
        <authorList>
            <person name="Lorenzi H."/>
            <person name="Inman J."/>
            <person name="Schobel S."/>
            <person name="Amedeo P."/>
            <person name="Caler E."/>
        </authorList>
    </citation>
    <scope>NUCLEOTIDE SEQUENCE [LARGE SCALE GENOMIC DNA]</scope>
    <source>
        <strain evidence="3">ATCC PRA-260 / SAW760</strain>
    </source>
</reference>
<keyword evidence="3" id="KW-1185">Reference proteome</keyword>
<dbReference type="eggNOG" id="ENOG502R2U9">
    <property type="taxonomic scope" value="Eukaryota"/>
</dbReference>
<organism evidence="3">
    <name type="scientific">Entamoeba dispar (strain ATCC PRA-260 / SAW760)</name>
    <dbReference type="NCBI Taxonomy" id="370354"/>
    <lineage>
        <taxon>Eukaryota</taxon>
        <taxon>Amoebozoa</taxon>
        <taxon>Evosea</taxon>
        <taxon>Archamoebae</taxon>
        <taxon>Mastigamoebida</taxon>
        <taxon>Entamoebidae</taxon>
        <taxon>Entamoeba</taxon>
    </lineage>
</organism>
<dbReference type="GeneID" id="5881130"/>
<feature type="transmembrane region" description="Helical" evidence="1">
    <location>
        <begin position="128"/>
        <end position="146"/>
    </location>
</feature>
<evidence type="ECO:0000313" key="3">
    <source>
        <dbReference type="Proteomes" id="UP000008076"/>
    </source>
</evidence>
<sequence length="190" mass="21479">MQLPNASVVSEFLLNYGFAFFSICIAEMCCFGCLMYMFGVLCDRKPGIAKGITLFVWVLTFIQSFLLFMTYPFYLPLLSIFQHLTSILLVIKIPTIVIFSTQFYIVAVSSGISQIVICYLFVFGSYQLHEFILVVITFQAVSILLLSSVQLNGERFVSNELSQSYNVMTNLAQKIIKWLSIKGGALHKNN</sequence>
<feature type="transmembrane region" description="Helical" evidence="1">
    <location>
        <begin position="103"/>
        <end position="122"/>
    </location>
</feature>
<feature type="transmembrane region" description="Helical" evidence="1">
    <location>
        <begin position="48"/>
        <end position="67"/>
    </location>
</feature>
<keyword evidence="1" id="KW-0812">Transmembrane</keyword>
<dbReference type="Proteomes" id="UP000008076">
    <property type="component" value="Unassembled WGS sequence"/>
</dbReference>
<feature type="transmembrane region" description="Helical" evidence="1">
    <location>
        <begin position="12"/>
        <end position="36"/>
    </location>
</feature>
<dbReference type="OMA" id="ICIAEMC"/>
<feature type="transmembrane region" description="Helical" evidence="1">
    <location>
        <begin position="73"/>
        <end position="91"/>
    </location>
</feature>
<dbReference type="EMBL" id="DS548795">
    <property type="protein sequence ID" value="EDR27666.1"/>
    <property type="molecule type" value="Genomic_DNA"/>
</dbReference>
<dbReference type="RefSeq" id="XP_001736149.1">
    <property type="nucleotide sequence ID" value="XM_001736097.1"/>
</dbReference>
<name>B0ECX4_ENTDS</name>
<gene>
    <name evidence="2" type="ORF">EDI_278370</name>
</gene>
<dbReference type="KEGG" id="edi:EDI_278370"/>
<proteinExistence type="predicted"/>
<dbReference type="OrthoDB" id="27330at2759"/>
<evidence type="ECO:0000256" key="1">
    <source>
        <dbReference type="SAM" id="Phobius"/>
    </source>
</evidence>
<keyword evidence="1" id="KW-0472">Membrane</keyword>
<evidence type="ECO:0000313" key="2">
    <source>
        <dbReference type="EMBL" id="EDR27666.1"/>
    </source>
</evidence>
<dbReference type="VEuPathDB" id="AmoebaDB:EDI_278370"/>
<accession>B0ECX4</accession>
<dbReference type="AlphaFoldDB" id="B0ECX4"/>
<keyword evidence="1" id="KW-1133">Transmembrane helix</keyword>